<dbReference type="Pfam" id="PF21948">
    <property type="entry name" value="LplA-B_cat"/>
    <property type="match status" value="1"/>
</dbReference>
<dbReference type="PROSITE" id="PS51733">
    <property type="entry name" value="BPL_LPL_CATALYTIC"/>
    <property type="match status" value="1"/>
</dbReference>
<dbReference type="PANTHER" id="PTHR43679">
    <property type="entry name" value="OCTANOYLTRANSFERASE LIPM-RELATED"/>
    <property type="match status" value="1"/>
</dbReference>
<reference evidence="2 3" key="1">
    <citation type="submission" date="2016-05" db="EMBL/GenBank/DDBJ databases">
        <title>Diversity and Homogeneity among Thermoacidophilic Verrucomicrobia Methanotrophs Linked with Geographical Origin.</title>
        <authorList>
            <person name="Erikstad H.-A."/>
            <person name="Smestad N.B."/>
            <person name="Ceballos R.M."/>
            <person name="Birkeland N.-K."/>
        </authorList>
    </citation>
    <scope>NUCLEOTIDE SEQUENCE [LARGE SCALE GENOMIC DNA]</scope>
    <source>
        <strain evidence="2 3">Phi</strain>
    </source>
</reference>
<proteinExistence type="predicted"/>
<dbReference type="Proteomes" id="UP000297713">
    <property type="component" value="Unassembled WGS sequence"/>
</dbReference>
<dbReference type="RefSeq" id="WP_134439257.1">
    <property type="nucleotide sequence ID" value="NZ_LXQC01000079.1"/>
</dbReference>
<sequence length="224" mass="26348">MFPEPHTWSLVINDPFDGEFNMALDEAYLGFVPRPLLRIYRFAEPMLSIGYFQKWKEIIQDEPFVRRYTGGGAVYHGKDCIYALVIPKDHHLVHLSARESYYSIHKALDSGMRRLGFKTEFYEDEKKYDGSFCFLKPVKYDLMWGSKKIAGAAQRRNRQGLLHQGSIVIPEEISFEDIAVAIVEGFEETFKVDFHKEDIDPSVWTRAIELEERKYKSIEWNYMR</sequence>
<keyword evidence="3" id="KW-1185">Reference proteome</keyword>
<dbReference type="SUPFAM" id="SSF55681">
    <property type="entry name" value="Class II aaRS and biotin synthetases"/>
    <property type="match status" value="1"/>
</dbReference>
<dbReference type="OrthoDB" id="9788148at2"/>
<dbReference type="InterPro" id="IPR004143">
    <property type="entry name" value="BPL_LPL_catalytic"/>
</dbReference>
<feature type="domain" description="BPL/LPL catalytic" evidence="1">
    <location>
        <begin position="31"/>
        <end position="215"/>
    </location>
</feature>
<name>A0A4Y8PHK2_9BACT</name>
<dbReference type="GO" id="GO:0016874">
    <property type="term" value="F:ligase activity"/>
    <property type="evidence" value="ECO:0007669"/>
    <property type="project" value="UniProtKB-KW"/>
</dbReference>
<keyword evidence="2" id="KW-0436">Ligase</keyword>
<evidence type="ECO:0000259" key="1">
    <source>
        <dbReference type="PROSITE" id="PS51733"/>
    </source>
</evidence>
<evidence type="ECO:0000313" key="3">
    <source>
        <dbReference type="Proteomes" id="UP000297713"/>
    </source>
</evidence>
<dbReference type="PANTHER" id="PTHR43679:SF2">
    <property type="entry name" value="OCTANOYL-[GCVH]:PROTEIN N-OCTANOYLTRANSFERASE"/>
    <property type="match status" value="1"/>
</dbReference>
<evidence type="ECO:0000313" key="2">
    <source>
        <dbReference type="EMBL" id="TFE71269.1"/>
    </source>
</evidence>
<dbReference type="Gene3D" id="3.30.930.10">
    <property type="entry name" value="Bira Bifunctional Protein, Domain 2"/>
    <property type="match status" value="1"/>
</dbReference>
<dbReference type="AlphaFoldDB" id="A0A4Y8PHK2"/>
<organism evidence="2 3">
    <name type="scientific">Methylacidiphilum caldifontis</name>
    <dbReference type="NCBI Taxonomy" id="2795386"/>
    <lineage>
        <taxon>Bacteria</taxon>
        <taxon>Pseudomonadati</taxon>
        <taxon>Verrucomicrobiota</taxon>
        <taxon>Methylacidiphilae</taxon>
        <taxon>Methylacidiphilales</taxon>
        <taxon>Methylacidiphilaceae</taxon>
        <taxon>Methylacidiphilum (ex Ratnadevi et al. 2023)</taxon>
    </lineage>
</organism>
<accession>A0A4Y8PHK2</accession>
<dbReference type="InterPro" id="IPR045864">
    <property type="entry name" value="aa-tRNA-synth_II/BPL/LPL"/>
</dbReference>
<gene>
    <name evidence="2" type="ORF">A7Q10_04620</name>
</gene>
<protein>
    <submittedName>
        <fullName evidence="2">Lipoate--protein ligase</fullName>
    </submittedName>
</protein>
<dbReference type="EMBL" id="LXQC01000079">
    <property type="protein sequence ID" value="TFE71269.1"/>
    <property type="molecule type" value="Genomic_DNA"/>
</dbReference>
<dbReference type="InterPro" id="IPR050664">
    <property type="entry name" value="Octanoyltrans_LipM/LipL"/>
</dbReference>
<comment type="caution">
    <text evidence="2">The sequence shown here is derived from an EMBL/GenBank/DDBJ whole genome shotgun (WGS) entry which is preliminary data.</text>
</comment>